<feature type="domain" description="Metalloprotease TldD/E central" evidence="4">
    <location>
        <begin position="123"/>
        <end position="225"/>
    </location>
</feature>
<evidence type="ECO:0000259" key="4">
    <source>
        <dbReference type="Pfam" id="PF19290"/>
    </source>
</evidence>
<dbReference type="GO" id="GO:0008237">
    <property type="term" value="F:metallopeptidase activity"/>
    <property type="evidence" value="ECO:0007669"/>
    <property type="project" value="InterPro"/>
</dbReference>
<dbReference type="GO" id="GO:0006508">
    <property type="term" value="P:proteolysis"/>
    <property type="evidence" value="ECO:0007669"/>
    <property type="project" value="InterPro"/>
</dbReference>
<evidence type="ECO:0000313" key="6">
    <source>
        <dbReference type="Proteomes" id="UP000265431"/>
    </source>
</evidence>
<dbReference type="PANTHER" id="PTHR43421">
    <property type="entry name" value="METALLOPROTEASE PMBA"/>
    <property type="match status" value="1"/>
</dbReference>
<evidence type="ECO:0000313" key="5">
    <source>
        <dbReference type="EMBL" id="RIJ22144.1"/>
    </source>
</evidence>
<evidence type="ECO:0000259" key="3">
    <source>
        <dbReference type="Pfam" id="PF19289"/>
    </source>
</evidence>
<protein>
    <submittedName>
        <fullName evidence="5">TldD/PmbA family protein</fullName>
    </submittedName>
</protein>
<dbReference type="InterPro" id="IPR002510">
    <property type="entry name" value="Metalloprtase-TldD/E_N"/>
</dbReference>
<name>A0A399QV77_9PROT</name>
<dbReference type="InterPro" id="IPR035068">
    <property type="entry name" value="TldD/PmbA_N"/>
</dbReference>
<feature type="domain" description="Metalloprotease TldD/E C-terminal" evidence="3">
    <location>
        <begin position="232"/>
        <end position="448"/>
    </location>
</feature>
<organism evidence="5 6">
    <name type="scientific">Henriciella barbarensis</name>
    <dbReference type="NCBI Taxonomy" id="86342"/>
    <lineage>
        <taxon>Bacteria</taxon>
        <taxon>Pseudomonadati</taxon>
        <taxon>Pseudomonadota</taxon>
        <taxon>Alphaproteobacteria</taxon>
        <taxon>Hyphomonadales</taxon>
        <taxon>Hyphomonadaceae</taxon>
        <taxon>Henriciella</taxon>
    </lineage>
</organism>
<dbReference type="GO" id="GO:0005829">
    <property type="term" value="C:cytosol"/>
    <property type="evidence" value="ECO:0007669"/>
    <property type="project" value="TreeGrafter"/>
</dbReference>
<dbReference type="Gene3D" id="3.30.2290.10">
    <property type="entry name" value="PmbA/TldD superfamily"/>
    <property type="match status" value="1"/>
</dbReference>
<accession>A0A399QV77</accession>
<dbReference type="InterPro" id="IPR036059">
    <property type="entry name" value="TldD/PmbA_sf"/>
</dbReference>
<dbReference type="RefSeq" id="WP_119380063.1">
    <property type="nucleotide sequence ID" value="NZ_QWGB01000007.1"/>
</dbReference>
<dbReference type="SUPFAM" id="SSF111283">
    <property type="entry name" value="Putative modulator of DNA gyrase, PmbA/TldD"/>
    <property type="match status" value="1"/>
</dbReference>
<dbReference type="Proteomes" id="UP000265431">
    <property type="component" value="Unassembled WGS sequence"/>
</dbReference>
<dbReference type="InterPro" id="IPR045569">
    <property type="entry name" value="Metalloprtase-TldD/E_C"/>
</dbReference>
<comment type="similarity">
    <text evidence="1">Belongs to the peptidase U62 family.</text>
</comment>
<evidence type="ECO:0000256" key="1">
    <source>
        <dbReference type="ARBA" id="ARBA00005836"/>
    </source>
</evidence>
<gene>
    <name evidence="5" type="ORF">D1224_11305</name>
</gene>
<evidence type="ECO:0000259" key="2">
    <source>
        <dbReference type="Pfam" id="PF01523"/>
    </source>
</evidence>
<dbReference type="PANTHER" id="PTHR43421:SF1">
    <property type="entry name" value="METALLOPROTEASE PMBA"/>
    <property type="match status" value="1"/>
</dbReference>
<comment type="caution">
    <text evidence="5">The sequence shown here is derived from an EMBL/GenBank/DDBJ whole genome shotgun (WGS) entry which is preliminary data.</text>
</comment>
<dbReference type="Pfam" id="PF19290">
    <property type="entry name" value="PmbA_TldD_2nd"/>
    <property type="match status" value="1"/>
</dbReference>
<dbReference type="Pfam" id="PF19289">
    <property type="entry name" value="PmbA_TldD_3rd"/>
    <property type="match status" value="1"/>
</dbReference>
<dbReference type="Pfam" id="PF01523">
    <property type="entry name" value="PmbA_TldD_1st"/>
    <property type="match status" value="1"/>
</dbReference>
<dbReference type="InterPro" id="IPR045570">
    <property type="entry name" value="Metalloprtase-TldD/E_cen_dom"/>
</dbReference>
<dbReference type="InterPro" id="IPR047657">
    <property type="entry name" value="PmbA"/>
</dbReference>
<feature type="domain" description="Metalloprotease TldD/E N-terminal" evidence="2">
    <location>
        <begin position="28"/>
        <end position="92"/>
    </location>
</feature>
<dbReference type="EMBL" id="QWGB01000007">
    <property type="protein sequence ID" value="RIJ22144.1"/>
    <property type="molecule type" value="Genomic_DNA"/>
</dbReference>
<keyword evidence="6" id="KW-1185">Reference proteome</keyword>
<dbReference type="OrthoDB" id="9803618at2"/>
<proteinExistence type="inferred from homology"/>
<sequence length="449" mass="46933">MTSSFKTPPQEILAKLIDQCLAAGATAADCSLSISDGVSVDVRDGKLENVERSESQGVSLRALFGQRQAHVSGSDLSEDALKTMAERCVAMAKAVPEDKYAGLPDAELLETNPPELDLEGDGEIPLDRLEADAIEAETAALAVNGVKTVAGCGNGWSRSERWVAASNGFSSYLAGGSTGLGLAAVAMRDDAMERDYDSWSVRKIAHRPAPAEIGRTAGERAVARLGPRKVKTQKAAVIYDKRVSSSLIGAFLSAISGPSVARGVSFLKDRMDQKVFGDGLNIIDDPFLELALGCRNHDGEGLPVAKSALVEDGVLTRWLLNTSSARQLGLAPNGFAAGGFGNPPGVGTSNTHIEAGPKTPETLMAEAGKGLLVTDMFGPSINPNTGDYSVGVAGFWFEGGEIQHPVSEVTIAGDLPAIFARLVPASDLEFRGRINAPSLLVEGMSIAGN</sequence>
<dbReference type="AlphaFoldDB" id="A0A399QV77"/>
<reference evidence="5 6" key="1">
    <citation type="submission" date="2018-08" db="EMBL/GenBank/DDBJ databases">
        <title>Henriciella mobilis sp. nov., isolated from seawater.</title>
        <authorList>
            <person name="Cheng H."/>
            <person name="Wu Y.-H."/>
            <person name="Xu X.-W."/>
            <person name="Guo L.-L."/>
        </authorList>
    </citation>
    <scope>NUCLEOTIDE SEQUENCE [LARGE SCALE GENOMIC DNA]</scope>
    <source>
        <strain evidence="5 6">CCUG66934</strain>
    </source>
</reference>